<dbReference type="RefSeq" id="WP_364594514.1">
    <property type="nucleotide sequence ID" value="NZ_JBFAQK010000021.1"/>
</dbReference>
<dbReference type="EMBL" id="JBFAQK010000021">
    <property type="protein sequence ID" value="MEV4682500.1"/>
    <property type="molecule type" value="Genomic_DNA"/>
</dbReference>
<name>A0ABV3HV90_9ACTN</name>
<keyword evidence="2" id="KW-1185">Reference proteome</keyword>
<evidence type="ECO:0000313" key="1">
    <source>
        <dbReference type="EMBL" id="MEV4682500.1"/>
    </source>
</evidence>
<organism evidence="1 2">
    <name type="scientific">Streptomyces kurssanovii</name>
    <dbReference type="NCBI Taxonomy" id="67312"/>
    <lineage>
        <taxon>Bacteria</taxon>
        <taxon>Bacillati</taxon>
        <taxon>Actinomycetota</taxon>
        <taxon>Actinomycetes</taxon>
        <taxon>Kitasatosporales</taxon>
        <taxon>Streptomycetaceae</taxon>
        <taxon>Streptomyces</taxon>
    </lineage>
</organism>
<evidence type="ECO:0000313" key="2">
    <source>
        <dbReference type="Proteomes" id="UP001552521"/>
    </source>
</evidence>
<proteinExistence type="predicted"/>
<protein>
    <recommendedName>
        <fullName evidence="3">DUF397 domain-containing protein</fullName>
    </recommendedName>
</protein>
<evidence type="ECO:0008006" key="3">
    <source>
        <dbReference type="Google" id="ProtNLM"/>
    </source>
</evidence>
<gene>
    <name evidence="1" type="ORF">AB0K36_17160</name>
</gene>
<reference evidence="1 2" key="1">
    <citation type="submission" date="2024-06" db="EMBL/GenBank/DDBJ databases">
        <title>The Natural Products Discovery Center: Release of the First 8490 Sequenced Strains for Exploring Actinobacteria Biosynthetic Diversity.</title>
        <authorList>
            <person name="Kalkreuter E."/>
            <person name="Kautsar S.A."/>
            <person name="Yang D."/>
            <person name="Bader C.D."/>
            <person name="Teijaro C.N."/>
            <person name="Fluegel L."/>
            <person name="Davis C.M."/>
            <person name="Simpson J.R."/>
            <person name="Lauterbach L."/>
            <person name="Steele A.D."/>
            <person name="Gui C."/>
            <person name="Meng S."/>
            <person name="Li G."/>
            <person name="Viehrig K."/>
            <person name="Ye F."/>
            <person name="Su P."/>
            <person name="Kiefer A.F."/>
            <person name="Nichols A."/>
            <person name="Cepeda A.J."/>
            <person name="Yan W."/>
            <person name="Fan B."/>
            <person name="Jiang Y."/>
            <person name="Adhikari A."/>
            <person name="Zheng C.-J."/>
            <person name="Schuster L."/>
            <person name="Cowan T.M."/>
            <person name="Smanski M.J."/>
            <person name="Chevrette M.G."/>
            <person name="De Carvalho L.P.S."/>
            <person name="Shen B."/>
        </authorList>
    </citation>
    <scope>NUCLEOTIDE SEQUENCE [LARGE SCALE GENOMIC DNA]</scope>
    <source>
        <strain evidence="1 2">NPDC049344</strain>
    </source>
</reference>
<dbReference type="Proteomes" id="UP001552521">
    <property type="component" value="Unassembled WGS sequence"/>
</dbReference>
<sequence length="122" mass="12066">MSGYSRASGNSGASGTCISAASVLHCPHGGRAFAAGAPSAVLVDGQPVRTASDVFAVAGCAHTVNGVPRPCTSVRFSPPERGVLVDGVAVLLDTTAAQCFDAALVPQGPAVVAGSRRGVMCR</sequence>
<comment type="caution">
    <text evidence="1">The sequence shown here is derived from an EMBL/GenBank/DDBJ whole genome shotgun (WGS) entry which is preliminary data.</text>
</comment>
<accession>A0ABV3HV90</accession>